<dbReference type="Gene3D" id="1.20.1640.10">
    <property type="entry name" value="Multidrug efflux transporter AcrB transmembrane domain"/>
    <property type="match status" value="2"/>
</dbReference>
<dbReference type="Pfam" id="PF03176">
    <property type="entry name" value="MMPL"/>
    <property type="match status" value="2"/>
</dbReference>
<evidence type="ECO:0000259" key="7">
    <source>
        <dbReference type="PROSITE" id="PS50156"/>
    </source>
</evidence>
<dbReference type="SUPFAM" id="SSF82866">
    <property type="entry name" value="Multidrug efflux transporter AcrB transmembrane domain"/>
    <property type="match status" value="2"/>
</dbReference>
<evidence type="ECO:0000256" key="6">
    <source>
        <dbReference type="SAM" id="Phobius"/>
    </source>
</evidence>
<feature type="transmembrane region" description="Helical" evidence="6">
    <location>
        <begin position="210"/>
        <end position="230"/>
    </location>
</feature>
<comment type="caution">
    <text evidence="8">The sequence shown here is derived from an EMBL/GenBank/DDBJ whole genome shotgun (WGS) entry which is preliminary data.</text>
</comment>
<feature type="transmembrane region" description="Helical" evidence="6">
    <location>
        <begin position="187"/>
        <end position="203"/>
    </location>
</feature>
<feature type="transmembrane region" description="Helical" evidence="6">
    <location>
        <begin position="363"/>
        <end position="381"/>
    </location>
</feature>
<dbReference type="InterPro" id="IPR050545">
    <property type="entry name" value="Mycobact_MmpL"/>
</dbReference>
<feature type="transmembrane region" description="Helical" evidence="6">
    <location>
        <begin position="616"/>
        <end position="637"/>
    </location>
</feature>
<gene>
    <name evidence="8" type="ORF">A9Q84_12180</name>
</gene>
<evidence type="ECO:0000313" key="9">
    <source>
        <dbReference type="Proteomes" id="UP000196531"/>
    </source>
</evidence>
<dbReference type="GO" id="GO:0005886">
    <property type="term" value="C:plasma membrane"/>
    <property type="evidence" value="ECO:0007669"/>
    <property type="project" value="UniProtKB-SubCell"/>
</dbReference>
<keyword evidence="4 6" id="KW-1133">Transmembrane helix</keyword>
<dbReference type="PANTHER" id="PTHR33406">
    <property type="entry name" value="MEMBRANE PROTEIN MJ1562-RELATED"/>
    <property type="match status" value="1"/>
</dbReference>
<evidence type="ECO:0000256" key="1">
    <source>
        <dbReference type="ARBA" id="ARBA00004651"/>
    </source>
</evidence>
<feature type="domain" description="SSD" evidence="7">
    <location>
        <begin position="558"/>
        <end position="715"/>
    </location>
</feature>
<evidence type="ECO:0000256" key="3">
    <source>
        <dbReference type="ARBA" id="ARBA00022692"/>
    </source>
</evidence>
<dbReference type="EMBL" id="MAAO01000006">
    <property type="protein sequence ID" value="OUR97082.1"/>
    <property type="molecule type" value="Genomic_DNA"/>
</dbReference>
<feature type="transmembrane region" description="Helical" evidence="6">
    <location>
        <begin position="281"/>
        <end position="299"/>
    </location>
</feature>
<feature type="transmembrane region" description="Helical" evidence="6">
    <location>
        <begin position="658"/>
        <end position="684"/>
    </location>
</feature>
<dbReference type="PROSITE" id="PS50156">
    <property type="entry name" value="SSD"/>
    <property type="match status" value="2"/>
</dbReference>
<evidence type="ECO:0000313" key="8">
    <source>
        <dbReference type="EMBL" id="OUR97082.1"/>
    </source>
</evidence>
<feature type="transmembrane region" description="Helical" evidence="6">
    <location>
        <begin position="590"/>
        <end position="610"/>
    </location>
</feature>
<dbReference type="GO" id="GO:0022857">
    <property type="term" value="F:transmembrane transporter activity"/>
    <property type="evidence" value="ECO:0007669"/>
    <property type="project" value="InterPro"/>
</dbReference>
<dbReference type="Proteomes" id="UP000196531">
    <property type="component" value="Unassembled WGS sequence"/>
</dbReference>
<feature type="transmembrane region" description="Helical" evidence="6">
    <location>
        <begin position="690"/>
        <end position="714"/>
    </location>
</feature>
<keyword evidence="5 6" id="KW-0472">Membrane</keyword>
<feature type="transmembrane region" description="Helical" evidence="6">
    <location>
        <begin position="559"/>
        <end position="583"/>
    </location>
</feature>
<name>A0A1Y5FES5_9BACT</name>
<sequence>MGSESSHRIWFRSNDPYLKEFDEFKKRFGNDENILLIVHAKDGLFNKEAIKELESLTELLWQTPNIVRVDSLTNYSLVTSKNDDINIEAFIEDAASLTQSELDQKSKVIQALPDVKNFLIDKDNKTTVIYGRLRPIEKALVYYNQSLKHIDKKLEELDFKKIEVKIGGTAPLNVAFRNISMSDLNKILPLVLLSIVVILFLVFKSFKIIIFLAIELAFAIISTMGVAGWLGINFSMIISMVPIIIAAITLADTVHILSTYREEKLALNNEESLKSSLLKNFNPTFLTTISTMIGFLGLMSSDLKPIKDLGAISALGVLFSWLASLYIVIPLCKLFPVAFKYDGTSSKKINGEKFVSFLSHHKLKVLSLFLVVTVFSVFISLKNEVNSNVMKYFAKDVPVRVANEFLREKIGGYSGVQIVFKTNIDGGIKDPAFLRKVESFSSIIQSWDEISKVNSLVDILKKTNKSLHGDQQQYFAIPKSRDLVAQEILLYELSIPEGKNLSYWFNTNYETLRMDIIWKIDDSVKALETINKIKDEISKSGLNGSVTGKAAIIMGLDSYIVSTFATSILTALVLVAFLMMYLFRSVKMGLLSMIPNLLPPLYGLAFLTLIGGNIDVGVILITAICLGIAVDDTIYFLTNFNNHYKKTKCKNESLIISLNSIGTSLINTTIILVLSFMCFIFSDFEPNRNFGIITAFVLTMALITDLVLLPALLVNRSRD</sequence>
<dbReference type="InterPro" id="IPR001036">
    <property type="entry name" value="Acrflvin-R"/>
</dbReference>
<organism evidence="8 9">
    <name type="scientific">Halobacteriovorax marinus</name>
    <dbReference type="NCBI Taxonomy" id="97084"/>
    <lineage>
        <taxon>Bacteria</taxon>
        <taxon>Pseudomonadati</taxon>
        <taxon>Bdellovibrionota</taxon>
        <taxon>Bacteriovoracia</taxon>
        <taxon>Bacteriovoracales</taxon>
        <taxon>Halobacteriovoraceae</taxon>
        <taxon>Halobacteriovorax</taxon>
    </lineage>
</organism>
<feature type="transmembrane region" description="Helical" evidence="6">
    <location>
        <begin position="311"/>
        <end position="332"/>
    </location>
</feature>
<dbReference type="AlphaFoldDB" id="A0A1Y5FES5"/>
<keyword evidence="2" id="KW-1003">Cell membrane</keyword>
<accession>A0A1Y5FES5</accession>
<feature type="domain" description="SSD" evidence="7">
    <location>
        <begin position="217"/>
        <end position="334"/>
    </location>
</feature>
<evidence type="ECO:0000256" key="5">
    <source>
        <dbReference type="ARBA" id="ARBA00023136"/>
    </source>
</evidence>
<dbReference type="InterPro" id="IPR000731">
    <property type="entry name" value="SSD"/>
</dbReference>
<dbReference type="InterPro" id="IPR004869">
    <property type="entry name" value="MMPL_dom"/>
</dbReference>
<evidence type="ECO:0000256" key="4">
    <source>
        <dbReference type="ARBA" id="ARBA00022989"/>
    </source>
</evidence>
<dbReference type="PANTHER" id="PTHR33406:SF12">
    <property type="entry name" value="BLR2997 PROTEIN"/>
    <property type="match status" value="1"/>
</dbReference>
<evidence type="ECO:0000256" key="2">
    <source>
        <dbReference type="ARBA" id="ARBA00022475"/>
    </source>
</evidence>
<protein>
    <recommendedName>
        <fullName evidence="7">SSD domain-containing protein</fullName>
    </recommendedName>
</protein>
<reference evidence="9" key="1">
    <citation type="journal article" date="2017" name="Proc. Natl. Acad. Sci. U.S.A.">
        <title>Simulation of Deepwater Horizon oil plume reveals substrate specialization within a complex community of hydrocarbon-degraders.</title>
        <authorList>
            <person name="Hu P."/>
            <person name="Dubinsky E.A."/>
            <person name="Probst A.J."/>
            <person name="Wang J."/>
            <person name="Sieber C.M.K."/>
            <person name="Tom L.M."/>
            <person name="Gardinali P."/>
            <person name="Banfield J.F."/>
            <person name="Atlas R.M."/>
            <person name="Andersen G.L."/>
        </authorList>
    </citation>
    <scope>NUCLEOTIDE SEQUENCE [LARGE SCALE GENOMIC DNA]</scope>
</reference>
<comment type="subcellular location">
    <subcellularLocation>
        <location evidence="1">Cell membrane</location>
        <topology evidence="1">Multi-pass membrane protein</topology>
    </subcellularLocation>
</comment>
<keyword evidence="3 6" id="KW-0812">Transmembrane</keyword>
<proteinExistence type="predicted"/>
<feature type="transmembrane region" description="Helical" evidence="6">
    <location>
        <begin position="236"/>
        <end position="260"/>
    </location>
</feature>
<dbReference type="PRINTS" id="PR00702">
    <property type="entry name" value="ACRIFLAVINRP"/>
</dbReference>